<sequence>MQVTSNHEKYVFVDTVDFWLTFSNATNSGGPGGYLFLCPPKHLRTGPDSFAWPQCPWFWSMDPNGDHPLTEKEGMRLGFPRIQMEIEVSGCSWPSSVYEGLRTFHAAKGFDPDSQGSHSSLVFHCSRFLAREPRCSPMSLTTRHYNILTRTSLCYGGGRLLR</sequence>
<dbReference type="AlphaFoldDB" id="A0AAD7BQ86"/>
<reference evidence="1" key="1">
    <citation type="submission" date="2023-03" db="EMBL/GenBank/DDBJ databases">
        <title>Massive genome expansion in bonnet fungi (Mycena s.s.) driven by repeated elements and novel gene families across ecological guilds.</title>
        <authorList>
            <consortium name="Lawrence Berkeley National Laboratory"/>
            <person name="Harder C.B."/>
            <person name="Miyauchi S."/>
            <person name="Viragh M."/>
            <person name="Kuo A."/>
            <person name="Thoen E."/>
            <person name="Andreopoulos B."/>
            <person name="Lu D."/>
            <person name="Skrede I."/>
            <person name="Drula E."/>
            <person name="Henrissat B."/>
            <person name="Morin E."/>
            <person name="Kohler A."/>
            <person name="Barry K."/>
            <person name="LaButti K."/>
            <person name="Morin E."/>
            <person name="Salamov A."/>
            <person name="Lipzen A."/>
            <person name="Mereny Z."/>
            <person name="Hegedus B."/>
            <person name="Baldrian P."/>
            <person name="Stursova M."/>
            <person name="Weitz H."/>
            <person name="Taylor A."/>
            <person name="Grigoriev I.V."/>
            <person name="Nagy L.G."/>
            <person name="Martin F."/>
            <person name="Kauserud H."/>
        </authorList>
    </citation>
    <scope>NUCLEOTIDE SEQUENCE</scope>
    <source>
        <strain evidence="1">9284</strain>
    </source>
</reference>
<evidence type="ECO:0000313" key="2">
    <source>
        <dbReference type="Proteomes" id="UP001221142"/>
    </source>
</evidence>
<name>A0AAD7BQ86_9AGAR</name>
<gene>
    <name evidence="1" type="ORF">FB45DRAFT_59571</name>
</gene>
<keyword evidence="2" id="KW-1185">Reference proteome</keyword>
<dbReference type="EMBL" id="JARKIF010000011">
    <property type="protein sequence ID" value="KAJ7627310.1"/>
    <property type="molecule type" value="Genomic_DNA"/>
</dbReference>
<evidence type="ECO:0000313" key="1">
    <source>
        <dbReference type="EMBL" id="KAJ7627310.1"/>
    </source>
</evidence>
<protein>
    <submittedName>
        <fullName evidence="1">Uncharacterized protein</fullName>
    </submittedName>
</protein>
<dbReference type="Proteomes" id="UP001221142">
    <property type="component" value="Unassembled WGS sequence"/>
</dbReference>
<accession>A0AAD7BQ86</accession>
<proteinExistence type="predicted"/>
<organism evidence="1 2">
    <name type="scientific">Roridomyces roridus</name>
    <dbReference type="NCBI Taxonomy" id="1738132"/>
    <lineage>
        <taxon>Eukaryota</taxon>
        <taxon>Fungi</taxon>
        <taxon>Dikarya</taxon>
        <taxon>Basidiomycota</taxon>
        <taxon>Agaricomycotina</taxon>
        <taxon>Agaricomycetes</taxon>
        <taxon>Agaricomycetidae</taxon>
        <taxon>Agaricales</taxon>
        <taxon>Marasmiineae</taxon>
        <taxon>Mycenaceae</taxon>
        <taxon>Roridomyces</taxon>
    </lineage>
</organism>
<comment type="caution">
    <text evidence="1">The sequence shown here is derived from an EMBL/GenBank/DDBJ whole genome shotgun (WGS) entry which is preliminary data.</text>
</comment>